<dbReference type="AlphaFoldDB" id="A0A438EL15"/>
<gene>
    <name evidence="1" type="ORF">CK203_069599</name>
</gene>
<proteinExistence type="predicted"/>
<evidence type="ECO:0000313" key="1">
    <source>
        <dbReference type="EMBL" id="RVW48305.1"/>
    </source>
</evidence>
<protein>
    <submittedName>
        <fullName evidence="1">Uncharacterized protein</fullName>
    </submittedName>
</protein>
<accession>A0A438EL15</accession>
<comment type="caution">
    <text evidence="1">The sequence shown here is derived from an EMBL/GenBank/DDBJ whole genome shotgun (WGS) entry which is preliminary data.</text>
</comment>
<evidence type="ECO:0000313" key="2">
    <source>
        <dbReference type="Proteomes" id="UP000288805"/>
    </source>
</evidence>
<dbReference type="Proteomes" id="UP000288805">
    <property type="component" value="Unassembled WGS sequence"/>
</dbReference>
<organism evidence="1 2">
    <name type="scientific">Vitis vinifera</name>
    <name type="common">Grape</name>
    <dbReference type="NCBI Taxonomy" id="29760"/>
    <lineage>
        <taxon>Eukaryota</taxon>
        <taxon>Viridiplantae</taxon>
        <taxon>Streptophyta</taxon>
        <taxon>Embryophyta</taxon>
        <taxon>Tracheophyta</taxon>
        <taxon>Spermatophyta</taxon>
        <taxon>Magnoliopsida</taxon>
        <taxon>eudicotyledons</taxon>
        <taxon>Gunneridae</taxon>
        <taxon>Pentapetalae</taxon>
        <taxon>rosids</taxon>
        <taxon>Vitales</taxon>
        <taxon>Vitaceae</taxon>
        <taxon>Viteae</taxon>
        <taxon>Vitis</taxon>
    </lineage>
</organism>
<reference evidence="1 2" key="1">
    <citation type="journal article" date="2018" name="PLoS Genet.">
        <title>Population sequencing reveals clonal diversity and ancestral inbreeding in the grapevine cultivar Chardonnay.</title>
        <authorList>
            <person name="Roach M.J."/>
            <person name="Johnson D.L."/>
            <person name="Bohlmann J."/>
            <person name="van Vuuren H.J."/>
            <person name="Jones S.J."/>
            <person name="Pretorius I.S."/>
            <person name="Schmidt S.A."/>
            <person name="Borneman A.R."/>
        </authorList>
    </citation>
    <scope>NUCLEOTIDE SEQUENCE [LARGE SCALE GENOMIC DNA]</scope>
    <source>
        <strain evidence="2">cv. Chardonnay</strain>
        <tissue evidence="1">Leaf</tissue>
    </source>
</reference>
<sequence>MEMYPMKPKRMWIGETMHCKPEQMQQKATLNVVDYSDPFAIHDLLESLDTANFRTKAKEIEVLCARKMQMLHPYFEVILRKLSVGLLTNDPAEVSDIHLHVRRWWSRMRKLSNFNSFVGMAVAGFQKEISFCLRKMEARKGHGVKASGKEETFTIILF</sequence>
<dbReference type="EMBL" id="QGNW01001255">
    <property type="protein sequence ID" value="RVW48305.1"/>
    <property type="molecule type" value="Genomic_DNA"/>
</dbReference>
<name>A0A438EL15_VITVI</name>